<evidence type="ECO:0000259" key="5">
    <source>
        <dbReference type="PROSITE" id="PS50865"/>
    </source>
</evidence>
<gene>
    <name evidence="6" type="ORF">BD626DRAFT_451581</name>
</gene>
<keyword evidence="1" id="KW-0479">Metal-binding</keyword>
<dbReference type="GO" id="GO:0005634">
    <property type="term" value="C:nucleus"/>
    <property type="evidence" value="ECO:0007669"/>
    <property type="project" value="TreeGrafter"/>
</dbReference>
<comment type="caution">
    <text evidence="6">The sequence shown here is derived from an EMBL/GenBank/DDBJ whole genome shotgun (WGS) entry which is preliminary data.</text>
</comment>
<dbReference type="Pfam" id="PF14737">
    <property type="entry name" value="DUF4470"/>
    <property type="match status" value="1"/>
</dbReference>
<dbReference type="STRING" id="97359.A0A550CP43"/>
<evidence type="ECO:0000256" key="2">
    <source>
        <dbReference type="ARBA" id="ARBA00022771"/>
    </source>
</evidence>
<dbReference type="GO" id="GO:0000981">
    <property type="term" value="F:DNA-binding transcription factor activity, RNA polymerase II-specific"/>
    <property type="evidence" value="ECO:0007669"/>
    <property type="project" value="TreeGrafter"/>
</dbReference>
<dbReference type="PROSITE" id="PS01360">
    <property type="entry name" value="ZF_MYND_1"/>
    <property type="match status" value="1"/>
</dbReference>
<evidence type="ECO:0000256" key="3">
    <source>
        <dbReference type="ARBA" id="ARBA00022833"/>
    </source>
</evidence>
<dbReference type="InterPro" id="IPR027974">
    <property type="entry name" value="DUF4470"/>
</dbReference>
<dbReference type="InterPro" id="IPR024119">
    <property type="entry name" value="TF_DEAF-1"/>
</dbReference>
<dbReference type="Proteomes" id="UP000320762">
    <property type="component" value="Unassembled WGS sequence"/>
</dbReference>
<evidence type="ECO:0000256" key="1">
    <source>
        <dbReference type="ARBA" id="ARBA00022723"/>
    </source>
</evidence>
<dbReference type="PANTHER" id="PTHR10237:SF15">
    <property type="entry name" value="LD37257P"/>
    <property type="match status" value="1"/>
</dbReference>
<reference evidence="6 7" key="1">
    <citation type="journal article" date="2019" name="New Phytol.">
        <title>Comparative genomics reveals unique wood-decay strategies and fruiting body development in the Schizophyllaceae.</title>
        <authorList>
            <person name="Almasi E."/>
            <person name="Sahu N."/>
            <person name="Krizsan K."/>
            <person name="Balint B."/>
            <person name="Kovacs G.M."/>
            <person name="Kiss B."/>
            <person name="Cseklye J."/>
            <person name="Drula E."/>
            <person name="Henrissat B."/>
            <person name="Nagy I."/>
            <person name="Chovatia M."/>
            <person name="Adam C."/>
            <person name="LaButti K."/>
            <person name="Lipzen A."/>
            <person name="Riley R."/>
            <person name="Grigoriev I.V."/>
            <person name="Nagy L.G."/>
        </authorList>
    </citation>
    <scope>NUCLEOTIDE SEQUENCE [LARGE SCALE GENOMIC DNA]</scope>
    <source>
        <strain evidence="6 7">NL-1724</strain>
    </source>
</reference>
<evidence type="ECO:0000256" key="4">
    <source>
        <dbReference type="PROSITE-ProRule" id="PRU00134"/>
    </source>
</evidence>
<keyword evidence="7" id="KW-1185">Reference proteome</keyword>
<dbReference type="EMBL" id="VDMD01000003">
    <property type="protein sequence ID" value="TRM66548.1"/>
    <property type="molecule type" value="Genomic_DNA"/>
</dbReference>
<keyword evidence="2 4" id="KW-0863">Zinc-finger</keyword>
<dbReference type="PROSITE" id="PS50865">
    <property type="entry name" value="ZF_MYND_2"/>
    <property type="match status" value="1"/>
</dbReference>
<sequence>MSLPLIWPGSYFFYPIGNTSAVCLTRDLAPERPATVLLLGCGDPRNVLYTIFCEPRTPARTLDFTCNDSDPAILARNIVLLTMIIDRQPKQTIWNVFYHMKLDKQSHSSLVAQCKKLLAIGSSVGEWEAGLYSTCIRFCSPYTYSEVRRHWGLYMAMHTSPKQTRNRIDANYTSRVKQALDLARDGASARSAGPLARAAADVMAQKYKAYWRSGTVFDDSSQNAPVVTINPMFVYSLGGERFSVQMGLDPLTGFHYADLFANATGDVTSAEVAAHAMAEFGAWSTSFADAVSARETPTPIVRFLLGEATAVCRALRLVAASRTVKTNVPVAHYQSATIDFVEGYASDGTDSYPVEFNVIDTSNLDDHIGLLNCLVAPLPLLSSAADAALYTESLLFRTADATTELKRRLHADIATMALLIGIAPVDFLSSFSSRSNVHELRAQQAAKKPADQFHQVTTWKRSSSCDAQAAARGAANQPILFEPKELADVLLKMYNSMFEQEDPEIYEERNRDVPEYLATGNQFLIYYNRESFVVFLDLVRDNVRMTPEKWKLVIYHFGARNMADRTRPHDSARRHELHTLMQHLGVYTPAFPPEAGPGQVTRRLHAWSSIPDLVRFVVSVPRKNLKAYLGNPMSESADERRSTSMQRQTFGLQFHIGGRRAHVFTAIQVAFGTALSAGTASQPSYVFQADPAGWLGSAPLVATFIVPIRLLESLDSFESQIRLTSRLDEVQGGNLPPIFLQTNIWAGDSVMILPADQQPLPASKPCPLSDVSDGTLVSVGDGYEPVVLSRRNRVGNYAGNVVVAQRTPCILSVAVAAVALEDVVFPFPVMGEEQTVTFEEEGIIKISAPAAGPFTSGGLQVNPFPINGCESRFTSWNLHRLALHRMPVLRHTKKDSWLKSHLRFSLSSRERASRSDGTVDPLIGLKTLLTDMITRTADAGPAHPVFAISTTAAERPDWVVFANDLRLDLQCHTIVLNANVLQAGEGKQCDVETALSDTKAMHHIFIDPHTMAIWQRVLPALAERCRSWPHAPDCELAATKFSALHEPVLCGCGRGQCVSMPQELSAFAPFVTQVVLSPLFGVSYLEPVLRGRRCNDCGKKENLRLCARCKKVKYCGAECQKRDWKVHKVQCQRITP</sequence>
<protein>
    <recommendedName>
        <fullName evidence="5">MYND-type domain-containing protein</fullName>
    </recommendedName>
</protein>
<keyword evidence="3" id="KW-0862">Zinc</keyword>
<dbReference type="InterPro" id="IPR002893">
    <property type="entry name" value="Znf_MYND"/>
</dbReference>
<proteinExistence type="predicted"/>
<feature type="domain" description="MYND-type" evidence="5">
    <location>
        <begin position="1094"/>
        <end position="1131"/>
    </location>
</feature>
<dbReference type="GO" id="GO:0008270">
    <property type="term" value="F:zinc ion binding"/>
    <property type="evidence" value="ECO:0007669"/>
    <property type="project" value="UniProtKB-KW"/>
</dbReference>
<name>A0A550CP43_9AGAR</name>
<dbReference type="Pfam" id="PF01753">
    <property type="entry name" value="zf-MYND"/>
    <property type="match status" value="1"/>
</dbReference>
<dbReference type="Gene3D" id="6.10.140.2220">
    <property type="match status" value="1"/>
</dbReference>
<evidence type="ECO:0000313" key="7">
    <source>
        <dbReference type="Proteomes" id="UP000320762"/>
    </source>
</evidence>
<accession>A0A550CP43</accession>
<dbReference type="AlphaFoldDB" id="A0A550CP43"/>
<evidence type="ECO:0000313" key="6">
    <source>
        <dbReference type="EMBL" id="TRM66548.1"/>
    </source>
</evidence>
<organism evidence="6 7">
    <name type="scientific">Schizophyllum amplum</name>
    <dbReference type="NCBI Taxonomy" id="97359"/>
    <lineage>
        <taxon>Eukaryota</taxon>
        <taxon>Fungi</taxon>
        <taxon>Dikarya</taxon>
        <taxon>Basidiomycota</taxon>
        <taxon>Agaricomycotina</taxon>
        <taxon>Agaricomycetes</taxon>
        <taxon>Agaricomycetidae</taxon>
        <taxon>Agaricales</taxon>
        <taxon>Schizophyllaceae</taxon>
        <taxon>Schizophyllum</taxon>
    </lineage>
</organism>
<dbReference type="OrthoDB" id="432970at2759"/>
<dbReference type="PANTHER" id="PTHR10237">
    <property type="entry name" value="DEFORMED EPIDERMAL AUTOREGULATORY FACTOR 1 HOMOLOG SUPPRESSIN"/>
    <property type="match status" value="1"/>
</dbReference>
<dbReference type="SUPFAM" id="SSF144232">
    <property type="entry name" value="HIT/MYND zinc finger-like"/>
    <property type="match status" value="1"/>
</dbReference>